<organism evidence="1 2">
    <name type="scientific">Trichonephila inaurata madagascariensis</name>
    <dbReference type="NCBI Taxonomy" id="2747483"/>
    <lineage>
        <taxon>Eukaryota</taxon>
        <taxon>Metazoa</taxon>
        <taxon>Ecdysozoa</taxon>
        <taxon>Arthropoda</taxon>
        <taxon>Chelicerata</taxon>
        <taxon>Arachnida</taxon>
        <taxon>Araneae</taxon>
        <taxon>Araneomorphae</taxon>
        <taxon>Entelegynae</taxon>
        <taxon>Araneoidea</taxon>
        <taxon>Nephilidae</taxon>
        <taxon>Trichonephila</taxon>
        <taxon>Trichonephila inaurata</taxon>
    </lineage>
</organism>
<dbReference type="Proteomes" id="UP000886998">
    <property type="component" value="Unassembled WGS sequence"/>
</dbReference>
<sequence length="92" mass="10487">MGGFSVACPSTPKASLCKKWSRALVSLSLPHVTRRPNVFFRRPAPGWKKIAPPVEEDHLISAPVPFFSRQRKEDMIRGWHCWKCICSNPLQD</sequence>
<dbReference type="AlphaFoldDB" id="A0A8X6WNH9"/>
<reference evidence="1" key="1">
    <citation type="submission" date="2020-08" db="EMBL/GenBank/DDBJ databases">
        <title>Multicomponent nature underlies the extraordinary mechanical properties of spider dragline silk.</title>
        <authorList>
            <person name="Kono N."/>
            <person name="Nakamura H."/>
            <person name="Mori M."/>
            <person name="Yoshida Y."/>
            <person name="Ohtoshi R."/>
            <person name="Malay A.D."/>
            <person name="Moran D.A.P."/>
            <person name="Tomita M."/>
            <person name="Numata K."/>
            <person name="Arakawa K."/>
        </authorList>
    </citation>
    <scope>NUCLEOTIDE SEQUENCE</scope>
</reference>
<keyword evidence="2" id="KW-1185">Reference proteome</keyword>
<dbReference type="OrthoDB" id="10383234at2759"/>
<dbReference type="EMBL" id="BMAV01000321">
    <property type="protein sequence ID" value="GFY37499.1"/>
    <property type="molecule type" value="Genomic_DNA"/>
</dbReference>
<protein>
    <submittedName>
        <fullName evidence="1">Uncharacterized protein</fullName>
    </submittedName>
</protein>
<gene>
    <name evidence="1" type="ORF">TNIN_329961</name>
</gene>
<accession>A0A8X6WNH9</accession>
<comment type="caution">
    <text evidence="1">The sequence shown here is derived from an EMBL/GenBank/DDBJ whole genome shotgun (WGS) entry which is preliminary data.</text>
</comment>
<proteinExistence type="predicted"/>
<evidence type="ECO:0000313" key="2">
    <source>
        <dbReference type="Proteomes" id="UP000886998"/>
    </source>
</evidence>
<name>A0A8X6WNH9_9ARAC</name>
<evidence type="ECO:0000313" key="1">
    <source>
        <dbReference type="EMBL" id="GFY37499.1"/>
    </source>
</evidence>